<proteinExistence type="predicted"/>
<protein>
    <submittedName>
        <fullName evidence="1">Uncharacterized protein</fullName>
    </submittedName>
</protein>
<organism evidence="1 2">
    <name type="scientific">Dallia pectoralis</name>
    <name type="common">Alaska blackfish</name>
    <dbReference type="NCBI Taxonomy" id="75939"/>
    <lineage>
        <taxon>Eukaryota</taxon>
        <taxon>Metazoa</taxon>
        <taxon>Chordata</taxon>
        <taxon>Craniata</taxon>
        <taxon>Vertebrata</taxon>
        <taxon>Euteleostomi</taxon>
        <taxon>Actinopterygii</taxon>
        <taxon>Neopterygii</taxon>
        <taxon>Teleostei</taxon>
        <taxon>Protacanthopterygii</taxon>
        <taxon>Esociformes</taxon>
        <taxon>Umbridae</taxon>
        <taxon>Dallia</taxon>
    </lineage>
</organism>
<reference evidence="1" key="1">
    <citation type="submission" date="2021-05" db="EMBL/GenBank/DDBJ databases">
        <authorList>
            <person name="Pan Q."/>
            <person name="Jouanno E."/>
            <person name="Zahm M."/>
            <person name="Klopp C."/>
            <person name="Cabau C."/>
            <person name="Louis A."/>
            <person name="Berthelot C."/>
            <person name="Parey E."/>
            <person name="Roest Crollius H."/>
            <person name="Montfort J."/>
            <person name="Robinson-Rechavi M."/>
            <person name="Bouchez O."/>
            <person name="Lampietro C."/>
            <person name="Lopez Roques C."/>
            <person name="Donnadieu C."/>
            <person name="Postlethwait J."/>
            <person name="Bobe J."/>
            <person name="Dillon D."/>
            <person name="Chandos A."/>
            <person name="von Hippel F."/>
            <person name="Guiguen Y."/>
        </authorList>
    </citation>
    <scope>NUCLEOTIDE SEQUENCE</scope>
    <source>
        <strain evidence="1">YG-Jan2019</strain>
    </source>
</reference>
<accession>A0ACC2HD30</accession>
<gene>
    <name evidence="1" type="ORF">DPEC_G00034210</name>
</gene>
<comment type="caution">
    <text evidence="1">The sequence shown here is derived from an EMBL/GenBank/DDBJ whole genome shotgun (WGS) entry which is preliminary data.</text>
</comment>
<dbReference type="Proteomes" id="UP001157502">
    <property type="component" value="Chromosome 3"/>
</dbReference>
<evidence type="ECO:0000313" key="2">
    <source>
        <dbReference type="Proteomes" id="UP001157502"/>
    </source>
</evidence>
<sequence length="93" mass="10124">MKCPSNYEGPRFPCDVGKQVTFQESRLKTSPFKGCPVKPLLSPDITYTANICPTEGGKALHDKENSQHDRTLEQNSQTAFEGPNAMTGLPLAG</sequence>
<evidence type="ECO:0000313" key="1">
    <source>
        <dbReference type="EMBL" id="KAJ8013862.1"/>
    </source>
</evidence>
<name>A0ACC2HD30_DALPE</name>
<keyword evidence="2" id="KW-1185">Reference proteome</keyword>
<dbReference type="EMBL" id="CM055730">
    <property type="protein sequence ID" value="KAJ8013862.1"/>
    <property type="molecule type" value="Genomic_DNA"/>
</dbReference>